<name>A0A3A4R8W4_9BACT</name>
<evidence type="ECO:0000313" key="1">
    <source>
        <dbReference type="EMBL" id="RJP61492.1"/>
    </source>
</evidence>
<proteinExistence type="predicted"/>
<organism evidence="1 2">
    <name type="scientific">Candidatus Auribacter fodinae</name>
    <dbReference type="NCBI Taxonomy" id="2093366"/>
    <lineage>
        <taxon>Bacteria</taxon>
        <taxon>Pseudomonadati</taxon>
        <taxon>Candidatus Auribacterota</taxon>
        <taxon>Candidatus Auribacteria</taxon>
        <taxon>Candidatus Auribacterales</taxon>
        <taxon>Candidatus Auribacteraceae</taxon>
        <taxon>Candidatus Auribacter</taxon>
    </lineage>
</organism>
<accession>A0A3A4R8W4</accession>
<dbReference type="EMBL" id="QZJZ01000012">
    <property type="protein sequence ID" value="RJP61492.1"/>
    <property type="molecule type" value="Genomic_DNA"/>
</dbReference>
<dbReference type="AlphaFoldDB" id="A0A3A4R8W4"/>
<gene>
    <name evidence="1" type="ORF">C4541_01790</name>
</gene>
<reference evidence="1 2" key="1">
    <citation type="journal article" date="2017" name="ISME J.">
        <title>Energy and carbon metabolisms in a deep terrestrial subsurface fluid microbial community.</title>
        <authorList>
            <person name="Momper L."/>
            <person name="Jungbluth S.P."/>
            <person name="Lee M.D."/>
            <person name="Amend J.P."/>
        </authorList>
    </citation>
    <scope>NUCLEOTIDE SEQUENCE [LARGE SCALE GENOMIC DNA]</scope>
    <source>
        <strain evidence="1">SURF_26</strain>
    </source>
</reference>
<dbReference type="Proteomes" id="UP000266426">
    <property type="component" value="Unassembled WGS sequence"/>
</dbReference>
<evidence type="ECO:0008006" key="3">
    <source>
        <dbReference type="Google" id="ProtNLM"/>
    </source>
</evidence>
<evidence type="ECO:0000313" key="2">
    <source>
        <dbReference type="Proteomes" id="UP000266426"/>
    </source>
</evidence>
<sequence length="291" mass="33859">MFNANTTPIRVLFLGDSHTHRGIKNRYLPDDFYNFASDSESLRETYLKLQYAHRKHPELQYIVLPFDYHMLSSYRERAFDLSRVIYYADVNELANVYGKPRLVLSIHALGYRYLPLLYNKNREMMILAEVRDILHLALGKKSQKSVDIDECGDPMVHVSRAHGGVWTKQTDSDRYNESKNRAAVHFTGNMVEPEMVDIMDRILAYCEQNDIKVIGITYPLTLEYQKMMDSYAVDSVMAVYDAKPSFHRFNYVHLYDDKQELFHDPDHLNSDGSVIFTGQVVRDIKSVIPAK</sequence>
<protein>
    <recommendedName>
        <fullName evidence="3">SGNH/GDSL hydrolase family protein</fullName>
    </recommendedName>
</protein>
<dbReference type="SUPFAM" id="SSF52266">
    <property type="entry name" value="SGNH hydrolase"/>
    <property type="match status" value="1"/>
</dbReference>
<comment type="caution">
    <text evidence="1">The sequence shown here is derived from an EMBL/GenBank/DDBJ whole genome shotgun (WGS) entry which is preliminary data.</text>
</comment>